<organism evidence="15 16">
    <name type="scientific">Arachis hypogaea</name>
    <name type="common">Peanut</name>
    <dbReference type="NCBI Taxonomy" id="3818"/>
    <lineage>
        <taxon>Eukaryota</taxon>
        <taxon>Viridiplantae</taxon>
        <taxon>Streptophyta</taxon>
        <taxon>Embryophyta</taxon>
        <taxon>Tracheophyta</taxon>
        <taxon>Spermatophyta</taxon>
        <taxon>Magnoliopsida</taxon>
        <taxon>eudicotyledons</taxon>
        <taxon>Gunneridae</taxon>
        <taxon>Pentapetalae</taxon>
        <taxon>rosids</taxon>
        <taxon>fabids</taxon>
        <taxon>Fabales</taxon>
        <taxon>Fabaceae</taxon>
        <taxon>Papilionoideae</taxon>
        <taxon>50 kb inversion clade</taxon>
        <taxon>dalbergioids sensu lato</taxon>
        <taxon>Dalbergieae</taxon>
        <taxon>Pterocarpus clade</taxon>
        <taxon>Arachis</taxon>
    </lineage>
</organism>
<keyword evidence="9" id="KW-0809">Transit peptide</keyword>
<evidence type="ECO:0000256" key="9">
    <source>
        <dbReference type="ARBA" id="ARBA00022946"/>
    </source>
</evidence>
<evidence type="ECO:0000313" key="15">
    <source>
        <dbReference type="EMBL" id="RYR09413.1"/>
    </source>
</evidence>
<evidence type="ECO:0000256" key="10">
    <source>
        <dbReference type="ARBA" id="ARBA00023065"/>
    </source>
</evidence>
<evidence type="ECO:0000256" key="6">
    <source>
        <dbReference type="ARBA" id="ARBA00022737"/>
    </source>
</evidence>
<dbReference type="GO" id="GO:0005758">
    <property type="term" value="C:mitochondrial intermembrane space"/>
    <property type="evidence" value="ECO:0007669"/>
    <property type="project" value="UniProtKB-SubCell"/>
</dbReference>
<dbReference type="PROSITE" id="PS50222">
    <property type="entry name" value="EF_HAND_2"/>
    <property type="match status" value="1"/>
</dbReference>
<keyword evidence="11" id="KW-0496">Mitochondrion</keyword>
<proteinExistence type="inferred from homology"/>
<gene>
    <name evidence="15" type="ORF">Ahy_B05g077730</name>
</gene>
<keyword evidence="6" id="KW-0677">Repeat</keyword>
<sequence>MLFDTNNDGVISFLEYIFFVTLLSIPESSFTVVFKMFDLNNNGQLIEIKEAIERQHKLFKKKNLAQKLLYDMLEETIEIVKELDPVLNDEDPKINQEEEEREPGIRLFKHVCQPGIVFDHFGNSLNQMTSFLVAYLSRV</sequence>
<keyword evidence="10" id="KW-0406">Ion transport</keyword>
<evidence type="ECO:0000256" key="8">
    <source>
        <dbReference type="ARBA" id="ARBA00022837"/>
    </source>
</evidence>
<comment type="similarity">
    <text evidence="13">Belongs to the MICU1 family. MICU1 subfamily.</text>
</comment>
<keyword evidence="16" id="KW-1185">Reference proteome</keyword>
<keyword evidence="5" id="KW-0479">Metal-binding</keyword>
<keyword evidence="12" id="KW-0472">Membrane</keyword>
<dbReference type="Gene3D" id="1.10.238.10">
    <property type="entry name" value="EF-hand"/>
    <property type="match status" value="1"/>
</dbReference>
<evidence type="ECO:0000256" key="12">
    <source>
        <dbReference type="ARBA" id="ARBA00023136"/>
    </source>
</evidence>
<name>A0A444Z5C2_ARAHY</name>
<dbReference type="SUPFAM" id="SSF47473">
    <property type="entry name" value="EF-hand"/>
    <property type="match status" value="1"/>
</dbReference>
<dbReference type="GO" id="GO:1990246">
    <property type="term" value="C:uniplex complex"/>
    <property type="evidence" value="ECO:0007669"/>
    <property type="project" value="TreeGrafter"/>
</dbReference>
<dbReference type="GO" id="GO:0051560">
    <property type="term" value="P:mitochondrial calcium ion homeostasis"/>
    <property type="evidence" value="ECO:0007669"/>
    <property type="project" value="TreeGrafter"/>
</dbReference>
<keyword evidence="7" id="KW-0999">Mitochondrion inner membrane</keyword>
<dbReference type="InterPro" id="IPR018247">
    <property type="entry name" value="EF_Hand_1_Ca_BS"/>
</dbReference>
<dbReference type="InterPro" id="IPR002048">
    <property type="entry name" value="EF_hand_dom"/>
</dbReference>
<dbReference type="PANTHER" id="PTHR12294">
    <property type="entry name" value="EF HAND DOMAIN FAMILY A1,A2-RELATED"/>
    <property type="match status" value="1"/>
</dbReference>
<dbReference type="STRING" id="3818.A0A444Z5C2"/>
<comment type="caution">
    <text evidence="15">The sequence shown here is derived from an EMBL/GenBank/DDBJ whole genome shotgun (WGS) entry which is preliminary data.</text>
</comment>
<evidence type="ECO:0000256" key="13">
    <source>
        <dbReference type="ARBA" id="ARBA00038333"/>
    </source>
</evidence>
<dbReference type="GO" id="GO:0005509">
    <property type="term" value="F:calcium ion binding"/>
    <property type="evidence" value="ECO:0007669"/>
    <property type="project" value="InterPro"/>
</dbReference>
<comment type="subcellular location">
    <subcellularLocation>
        <location evidence="1">Mitochondrion inner membrane</location>
    </subcellularLocation>
    <subcellularLocation>
        <location evidence="2">Mitochondrion intermembrane space</location>
    </subcellularLocation>
</comment>
<evidence type="ECO:0000256" key="4">
    <source>
        <dbReference type="ARBA" id="ARBA00022568"/>
    </source>
</evidence>
<dbReference type="PROSITE" id="PS00018">
    <property type="entry name" value="EF_HAND_1"/>
    <property type="match status" value="1"/>
</dbReference>
<keyword evidence="3" id="KW-0813">Transport</keyword>
<keyword evidence="8" id="KW-0106">Calcium</keyword>
<dbReference type="PANTHER" id="PTHR12294:SF1">
    <property type="entry name" value="CALCIUM UPTAKE PROTEIN 1, MITOCHONDRIAL"/>
    <property type="match status" value="1"/>
</dbReference>
<evidence type="ECO:0000256" key="7">
    <source>
        <dbReference type="ARBA" id="ARBA00022792"/>
    </source>
</evidence>
<evidence type="ECO:0000256" key="11">
    <source>
        <dbReference type="ARBA" id="ARBA00023128"/>
    </source>
</evidence>
<evidence type="ECO:0000256" key="3">
    <source>
        <dbReference type="ARBA" id="ARBA00022448"/>
    </source>
</evidence>
<dbReference type="AlphaFoldDB" id="A0A444Z5C2"/>
<dbReference type="Proteomes" id="UP000289738">
    <property type="component" value="Chromosome B05"/>
</dbReference>
<evidence type="ECO:0000256" key="2">
    <source>
        <dbReference type="ARBA" id="ARBA00004569"/>
    </source>
</evidence>
<protein>
    <recommendedName>
        <fullName evidence="14">EF-hand domain-containing protein</fullName>
    </recommendedName>
</protein>
<keyword evidence="4" id="KW-0109">Calcium transport</keyword>
<dbReference type="InterPro" id="IPR039800">
    <property type="entry name" value="MICU1/2/3"/>
</dbReference>
<accession>A0A444Z5C2</accession>
<evidence type="ECO:0000256" key="5">
    <source>
        <dbReference type="ARBA" id="ARBA00022723"/>
    </source>
</evidence>
<dbReference type="GO" id="GO:0036444">
    <property type="term" value="P:calcium import into the mitochondrion"/>
    <property type="evidence" value="ECO:0007669"/>
    <property type="project" value="TreeGrafter"/>
</dbReference>
<dbReference type="EMBL" id="SDMP01000015">
    <property type="protein sequence ID" value="RYR09413.1"/>
    <property type="molecule type" value="Genomic_DNA"/>
</dbReference>
<dbReference type="InterPro" id="IPR011992">
    <property type="entry name" value="EF-hand-dom_pair"/>
</dbReference>
<feature type="domain" description="EF-hand" evidence="14">
    <location>
        <begin position="1"/>
        <end position="26"/>
    </location>
</feature>
<dbReference type="Pfam" id="PF13202">
    <property type="entry name" value="EF-hand_5"/>
    <property type="match status" value="1"/>
</dbReference>
<reference evidence="15 16" key="1">
    <citation type="submission" date="2019-01" db="EMBL/GenBank/DDBJ databases">
        <title>Sequencing of cultivated peanut Arachis hypogaea provides insights into genome evolution and oil improvement.</title>
        <authorList>
            <person name="Chen X."/>
        </authorList>
    </citation>
    <scope>NUCLEOTIDE SEQUENCE [LARGE SCALE GENOMIC DNA]</scope>
    <source>
        <strain evidence="16">cv. Fuhuasheng</strain>
        <tissue evidence="15">Leaves</tissue>
    </source>
</reference>
<evidence type="ECO:0000259" key="14">
    <source>
        <dbReference type="PROSITE" id="PS50222"/>
    </source>
</evidence>
<evidence type="ECO:0000256" key="1">
    <source>
        <dbReference type="ARBA" id="ARBA00004273"/>
    </source>
</evidence>
<evidence type="ECO:0000313" key="16">
    <source>
        <dbReference type="Proteomes" id="UP000289738"/>
    </source>
</evidence>
<dbReference type="OrthoDB" id="1919921at2759"/>